<comment type="caution">
    <text evidence="2">The sequence shown here is derived from an EMBL/GenBank/DDBJ whole genome shotgun (WGS) entry which is preliminary data.</text>
</comment>
<evidence type="ECO:0000313" key="2">
    <source>
        <dbReference type="EMBL" id="MCU6699395.1"/>
    </source>
</evidence>
<reference evidence="2 3" key="1">
    <citation type="journal article" date="2021" name="ISME Commun">
        <title>Automated analysis of genomic sequences facilitates high-throughput and comprehensive description of bacteria.</title>
        <authorList>
            <person name="Hitch T.C.A."/>
        </authorList>
    </citation>
    <scope>NUCLEOTIDE SEQUENCE [LARGE SCALE GENOMIC DNA]</scope>
    <source>
        <strain evidence="2 3">Sanger_02</strain>
    </source>
</reference>
<dbReference type="Proteomes" id="UP001207605">
    <property type="component" value="Unassembled WGS sequence"/>
</dbReference>
<dbReference type="Pfam" id="PF13302">
    <property type="entry name" value="Acetyltransf_3"/>
    <property type="match status" value="1"/>
</dbReference>
<keyword evidence="3" id="KW-1185">Reference proteome</keyword>
<proteinExistence type="predicted"/>
<dbReference type="PANTHER" id="PTHR43792">
    <property type="entry name" value="GNAT FAMILY, PUTATIVE (AFU_ORTHOLOGUE AFUA_3G00765)-RELATED-RELATED"/>
    <property type="match status" value="1"/>
</dbReference>
<dbReference type="EMBL" id="JAOQJV010000003">
    <property type="protein sequence ID" value="MCU6699395.1"/>
    <property type="molecule type" value="Genomic_DNA"/>
</dbReference>
<dbReference type="Gene3D" id="3.40.630.30">
    <property type="match status" value="1"/>
</dbReference>
<dbReference type="RefSeq" id="WP_262581036.1">
    <property type="nucleotide sequence ID" value="NZ_JAOQJV010000003.1"/>
</dbReference>
<evidence type="ECO:0000313" key="3">
    <source>
        <dbReference type="Proteomes" id="UP001207605"/>
    </source>
</evidence>
<dbReference type="PROSITE" id="PS51186">
    <property type="entry name" value="GNAT"/>
    <property type="match status" value="1"/>
</dbReference>
<dbReference type="SUPFAM" id="SSF55729">
    <property type="entry name" value="Acyl-CoA N-acyltransferases (Nat)"/>
    <property type="match status" value="1"/>
</dbReference>
<evidence type="ECO:0000259" key="1">
    <source>
        <dbReference type="PROSITE" id="PS51186"/>
    </source>
</evidence>
<accession>A0ABT2S472</accession>
<dbReference type="CDD" id="cd04301">
    <property type="entry name" value="NAT_SF"/>
    <property type="match status" value="1"/>
</dbReference>
<protein>
    <submittedName>
        <fullName evidence="2">GNAT family N-acetyltransferase</fullName>
    </submittedName>
</protein>
<dbReference type="InterPro" id="IPR000182">
    <property type="entry name" value="GNAT_dom"/>
</dbReference>
<feature type="domain" description="N-acetyltransferase" evidence="1">
    <location>
        <begin position="11"/>
        <end position="176"/>
    </location>
</feature>
<sequence length="176" mass="20489">MRSIQMNTERLTIRYIEENDWKSIQSIWLDFKQSEYVIYDNYKETNSESVKQRIAKWTQFTQSGIEHIFFTVCLGNEVIGYVSLNIEGDGYEIGYGFLDKVHGKGYARESITAILDYMKKLGVKRIVARTALKNVPSVRLLESLEFKLTGTEQISFYQDSEGKDIYFEGGIFDRML</sequence>
<dbReference type="PANTHER" id="PTHR43792:SF1">
    <property type="entry name" value="N-ACETYLTRANSFERASE DOMAIN-CONTAINING PROTEIN"/>
    <property type="match status" value="1"/>
</dbReference>
<dbReference type="InterPro" id="IPR016181">
    <property type="entry name" value="Acyl_CoA_acyltransferase"/>
</dbReference>
<name>A0ABT2S472_9FIRM</name>
<organism evidence="2 3">
    <name type="scientific">Dorea ammoniilytica</name>
    <dbReference type="NCBI Taxonomy" id="2981788"/>
    <lineage>
        <taxon>Bacteria</taxon>
        <taxon>Bacillati</taxon>
        <taxon>Bacillota</taxon>
        <taxon>Clostridia</taxon>
        <taxon>Lachnospirales</taxon>
        <taxon>Lachnospiraceae</taxon>
        <taxon>Dorea</taxon>
    </lineage>
</organism>
<gene>
    <name evidence="2" type="ORF">OCV65_03970</name>
</gene>
<dbReference type="InterPro" id="IPR051531">
    <property type="entry name" value="N-acetyltransferase"/>
</dbReference>